<dbReference type="Gene3D" id="4.10.240.10">
    <property type="entry name" value="Zn(2)-C6 fungal-type DNA-binding domain"/>
    <property type="match status" value="1"/>
</dbReference>
<dbReference type="HOGENOM" id="CLU_1542949_0_0_1"/>
<reference evidence="3 5" key="1">
    <citation type="journal article" date="2012" name="Nature">
        <title>Algal genomes reveal evolutionary mosaicism and the fate of nucleomorphs.</title>
        <authorList>
            <consortium name="DOE Joint Genome Institute"/>
            <person name="Curtis B.A."/>
            <person name="Tanifuji G."/>
            <person name="Burki F."/>
            <person name="Gruber A."/>
            <person name="Irimia M."/>
            <person name="Maruyama S."/>
            <person name="Arias M.C."/>
            <person name="Ball S.G."/>
            <person name="Gile G.H."/>
            <person name="Hirakawa Y."/>
            <person name="Hopkins J.F."/>
            <person name="Kuo A."/>
            <person name="Rensing S.A."/>
            <person name="Schmutz J."/>
            <person name="Symeonidi A."/>
            <person name="Elias M."/>
            <person name="Eveleigh R.J."/>
            <person name="Herman E.K."/>
            <person name="Klute M.J."/>
            <person name="Nakayama T."/>
            <person name="Obornik M."/>
            <person name="Reyes-Prieto A."/>
            <person name="Armbrust E.V."/>
            <person name="Aves S.J."/>
            <person name="Beiko R.G."/>
            <person name="Coutinho P."/>
            <person name="Dacks J.B."/>
            <person name="Durnford D.G."/>
            <person name="Fast N.M."/>
            <person name="Green B.R."/>
            <person name="Grisdale C.J."/>
            <person name="Hempel F."/>
            <person name="Henrissat B."/>
            <person name="Hoppner M.P."/>
            <person name="Ishida K."/>
            <person name="Kim E."/>
            <person name="Koreny L."/>
            <person name="Kroth P.G."/>
            <person name="Liu Y."/>
            <person name="Malik S.B."/>
            <person name="Maier U.G."/>
            <person name="McRose D."/>
            <person name="Mock T."/>
            <person name="Neilson J.A."/>
            <person name="Onodera N.T."/>
            <person name="Poole A.M."/>
            <person name="Pritham E.J."/>
            <person name="Richards T.A."/>
            <person name="Rocap G."/>
            <person name="Roy S.W."/>
            <person name="Sarai C."/>
            <person name="Schaack S."/>
            <person name="Shirato S."/>
            <person name="Slamovits C.H."/>
            <person name="Spencer D.F."/>
            <person name="Suzuki S."/>
            <person name="Worden A.Z."/>
            <person name="Zauner S."/>
            <person name="Barry K."/>
            <person name="Bell C."/>
            <person name="Bharti A.K."/>
            <person name="Crow J.A."/>
            <person name="Grimwood J."/>
            <person name="Kramer R."/>
            <person name="Lindquist E."/>
            <person name="Lucas S."/>
            <person name="Salamov A."/>
            <person name="McFadden G.I."/>
            <person name="Lane C.E."/>
            <person name="Keeling P.J."/>
            <person name="Gray M.W."/>
            <person name="Grigoriev I.V."/>
            <person name="Archibald J.M."/>
        </authorList>
    </citation>
    <scope>NUCLEOTIDE SEQUENCE</scope>
    <source>
        <strain evidence="3 5">CCMP2712</strain>
    </source>
</reference>
<dbReference type="OrthoDB" id="5575144at2759"/>
<evidence type="ECO:0000313" key="4">
    <source>
        <dbReference type="EnsemblProtists" id="EKX50139"/>
    </source>
</evidence>
<name>L1JPC9_GUITC</name>
<dbReference type="KEGG" id="gtt:GUITHDRAFT_151229"/>
<dbReference type="SMART" id="SM00066">
    <property type="entry name" value="GAL4"/>
    <property type="match status" value="1"/>
</dbReference>
<dbReference type="AlphaFoldDB" id="L1JPC9"/>
<accession>L1JPC9</accession>
<reference evidence="5" key="2">
    <citation type="submission" date="2012-11" db="EMBL/GenBank/DDBJ databases">
        <authorList>
            <person name="Kuo A."/>
            <person name="Curtis B.A."/>
            <person name="Tanifuji G."/>
            <person name="Burki F."/>
            <person name="Gruber A."/>
            <person name="Irimia M."/>
            <person name="Maruyama S."/>
            <person name="Arias M.C."/>
            <person name="Ball S.G."/>
            <person name="Gile G.H."/>
            <person name="Hirakawa Y."/>
            <person name="Hopkins J.F."/>
            <person name="Rensing S.A."/>
            <person name="Schmutz J."/>
            <person name="Symeonidi A."/>
            <person name="Elias M."/>
            <person name="Eveleigh R.J."/>
            <person name="Herman E.K."/>
            <person name="Klute M.J."/>
            <person name="Nakayama T."/>
            <person name="Obornik M."/>
            <person name="Reyes-Prieto A."/>
            <person name="Armbrust E.V."/>
            <person name="Aves S.J."/>
            <person name="Beiko R.G."/>
            <person name="Coutinho P."/>
            <person name="Dacks J.B."/>
            <person name="Durnford D.G."/>
            <person name="Fast N.M."/>
            <person name="Green B.R."/>
            <person name="Grisdale C."/>
            <person name="Hempe F."/>
            <person name="Henrissat B."/>
            <person name="Hoppner M.P."/>
            <person name="Ishida K.-I."/>
            <person name="Kim E."/>
            <person name="Koreny L."/>
            <person name="Kroth P.G."/>
            <person name="Liu Y."/>
            <person name="Malik S.-B."/>
            <person name="Maier U.G."/>
            <person name="McRose D."/>
            <person name="Mock T."/>
            <person name="Neilson J.A."/>
            <person name="Onodera N.T."/>
            <person name="Poole A.M."/>
            <person name="Pritham E.J."/>
            <person name="Richards T.A."/>
            <person name="Rocap G."/>
            <person name="Roy S.W."/>
            <person name="Sarai C."/>
            <person name="Schaack S."/>
            <person name="Shirato S."/>
            <person name="Slamovits C.H."/>
            <person name="Spencer D.F."/>
            <person name="Suzuki S."/>
            <person name="Worden A.Z."/>
            <person name="Zauner S."/>
            <person name="Barry K."/>
            <person name="Bell C."/>
            <person name="Bharti A.K."/>
            <person name="Crow J.A."/>
            <person name="Grimwood J."/>
            <person name="Kramer R."/>
            <person name="Lindquist E."/>
            <person name="Lucas S."/>
            <person name="Salamov A."/>
            <person name="McFadden G.I."/>
            <person name="Lane C.E."/>
            <person name="Keeling P.J."/>
            <person name="Gray M.W."/>
            <person name="Grigoriev I.V."/>
            <person name="Archibald J.M."/>
        </authorList>
    </citation>
    <scope>NUCLEOTIDE SEQUENCE</scope>
    <source>
        <strain evidence="5">CCMP2712</strain>
    </source>
</reference>
<evidence type="ECO:0000259" key="2">
    <source>
        <dbReference type="PROSITE" id="PS50048"/>
    </source>
</evidence>
<sequence>MTNKDDKIEDVDDKFQTDKDSDASRSAELFGNQIPRTNDPGNLYKMRRWLSARRHPAKKACEACRKSKSKCQESRPCQRCMWKGLQCASPIENQGAATYKEKEQKSPTTIVQPDFEEILMKTNSESELQISGAILSERVFESKSDRYEEYSERYESSLMNEAMEHVLSDFKKKN</sequence>
<organism evidence="3">
    <name type="scientific">Guillardia theta (strain CCMP2712)</name>
    <name type="common">Cryptophyte</name>
    <dbReference type="NCBI Taxonomy" id="905079"/>
    <lineage>
        <taxon>Eukaryota</taxon>
        <taxon>Cryptophyceae</taxon>
        <taxon>Pyrenomonadales</taxon>
        <taxon>Geminigeraceae</taxon>
        <taxon>Guillardia</taxon>
    </lineage>
</organism>
<reference evidence="4" key="3">
    <citation type="submission" date="2015-06" db="UniProtKB">
        <authorList>
            <consortium name="EnsemblProtists"/>
        </authorList>
    </citation>
    <scope>IDENTIFICATION</scope>
</reference>
<feature type="domain" description="Zn(2)-C6 fungal-type" evidence="2">
    <location>
        <begin position="60"/>
        <end position="87"/>
    </location>
</feature>
<evidence type="ECO:0000256" key="1">
    <source>
        <dbReference type="SAM" id="MobiDB-lite"/>
    </source>
</evidence>
<evidence type="ECO:0000313" key="3">
    <source>
        <dbReference type="EMBL" id="EKX50139.1"/>
    </source>
</evidence>
<feature type="region of interest" description="Disordered" evidence="1">
    <location>
        <begin position="1"/>
        <end position="42"/>
    </location>
</feature>
<feature type="compositionally biased region" description="Basic and acidic residues" evidence="1">
    <location>
        <begin position="1"/>
        <end position="25"/>
    </location>
</feature>
<proteinExistence type="predicted"/>
<keyword evidence="5" id="KW-1185">Reference proteome</keyword>
<dbReference type="GO" id="GO:0008270">
    <property type="term" value="F:zinc ion binding"/>
    <property type="evidence" value="ECO:0007669"/>
    <property type="project" value="InterPro"/>
</dbReference>
<dbReference type="CDD" id="cd00067">
    <property type="entry name" value="GAL4"/>
    <property type="match status" value="1"/>
</dbReference>
<dbReference type="GO" id="GO:0000981">
    <property type="term" value="F:DNA-binding transcription factor activity, RNA polymerase II-specific"/>
    <property type="evidence" value="ECO:0007669"/>
    <property type="project" value="InterPro"/>
</dbReference>
<dbReference type="PaxDb" id="55529-EKX50139"/>
<dbReference type="InterPro" id="IPR036864">
    <property type="entry name" value="Zn2-C6_fun-type_DNA-bd_sf"/>
</dbReference>
<dbReference type="PROSITE" id="PS00463">
    <property type="entry name" value="ZN2_CY6_FUNGAL_1"/>
    <property type="match status" value="1"/>
</dbReference>
<gene>
    <name evidence="3" type="ORF">GUITHDRAFT_151229</name>
</gene>
<dbReference type="PROSITE" id="PS50048">
    <property type="entry name" value="ZN2_CY6_FUNGAL_2"/>
    <property type="match status" value="1"/>
</dbReference>
<dbReference type="GeneID" id="17306993"/>
<dbReference type="Proteomes" id="UP000011087">
    <property type="component" value="Unassembled WGS sequence"/>
</dbReference>
<protein>
    <recommendedName>
        <fullName evidence="2">Zn(2)-C6 fungal-type domain-containing protein</fullName>
    </recommendedName>
</protein>
<evidence type="ECO:0000313" key="5">
    <source>
        <dbReference type="Proteomes" id="UP000011087"/>
    </source>
</evidence>
<dbReference type="Pfam" id="PF00172">
    <property type="entry name" value="Zn_clus"/>
    <property type="match status" value="1"/>
</dbReference>
<dbReference type="InterPro" id="IPR001138">
    <property type="entry name" value="Zn2Cys6_DnaBD"/>
</dbReference>
<dbReference type="SUPFAM" id="SSF57701">
    <property type="entry name" value="Zn2/Cys6 DNA-binding domain"/>
    <property type="match status" value="1"/>
</dbReference>
<dbReference type="EMBL" id="JH992979">
    <property type="protein sequence ID" value="EKX50139.1"/>
    <property type="molecule type" value="Genomic_DNA"/>
</dbReference>
<dbReference type="EnsemblProtists" id="EKX50139">
    <property type="protein sequence ID" value="EKX50139"/>
    <property type="gene ID" value="GUITHDRAFT_151229"/>
</dbReference>
<dbReference type="RefSeq" id="XP_005837119.1">
    <property type="nucleotide sequence ID" value="XM_005837062.1"/>
</dbReference>